<dbReference type="RefSeq" id="WP_251779829.1">
    <property type="nucleotide sequence ID" value="NZ_JAMKFE010000011.1"/>
</dbReference>
<comment type="subcellular location">
    <subcellularLocation>
        <location evidence="1">Cell membrane</location>
        <topology evidence="1">Multi-pass membrane protein</topology>
    </subcellularLocation>
</comment>
<evidence type="ECO:0000256" key="4">
    <source>
        <dbReference type="ARBA" id="ARBA00022692"/>
    </source>
</evidence>
<accession>A0ABT0YRT4</accession>
<protein>
    <submittedName>
        <fullName evidence="9">Exosortase B</fullName>
    </submittedName>
</protein>
<keyword evidence="2" id="KW-1003">Cell membrane</keyword>
<dbReference type="NCBIfam" id="TIGR04178">
    <property type="entry name" value="exo_archaeo"/>
    <property type="match status" value="1"/>
</dbReference>
<organism evidence="9 10">
    <name type="scientific">Caldimonas mangrovi</name>
    <dbReference type="NCBI Taxonomy" id="2944811"/>
    <lineage>
        <taxon>Bacteria</taxon>
        <taxon>Pseudomonadati</taxon>
        <taxon>Pseudomonadota</taxon>
        <taxon>Betaproteobacteria</taxon>
        <taxon>Burkholderiales</taxon>
        <taxon>Sphaerotilaceae</taxon>
        <taxon>Caldimonas</taxon>
    </lineage>
</organism>
<feature type="transmembrane region" description="Helical" evidence="8">
    <location>
        <begin position="122"/>
        <end position="141"/>
    </location>
</feature>
<feature type="transmembrane region" description="Helical" evidence="8">
    <location>
        <begin position="95"/>
        <end position="115"/>
    </location>
</feature>
<comment type="caution">
    <text evidence="9">The sequence shown here is derived from an EMBL/GenBank/DDBJ whole genome shotgun (WGS) entry which is preliminary data.</text>
</comment>
<reference evidence="9" key="1">
    <citation type="submission" date="2022-05" db="EMBL/GenBank/DDBJ databases">
        <title>Schlegelella sp. nov., isolated from mangrove soil.</title>
        <authorList>
            <person name="Liu Y."/>
            <person name="Ge X."/>
            <person name="Liu W."/>
        </authorList>
    </citation>
    <scope>NUCLEOTIDE SEQUENCE</scope>
    <source>
        <strain evidence="9">S2-27</strain>
    </source>
</reference>
<dbReference type="InterPro" id="IPR017544">
    <property type="entry name" value="Exosortase-2"/>
</dbReference>
<feature type="transmembrane region" description="Helical" evidence="8">
    <location>
        <begin position="70"/>
        <end position="89"/>
    </location>
</feature>
<keyword evidence="7 8" id="KW-0472">Membrane</keyword>
<evidence type="ECO:0000256" key="3">
    <source>
        <dbReference type="ARBA" id="ARBA00022670"/>
    </source>
</evidence>
<dbReference type="NCBIfam" id="TIGR03113">
    <property type="entry name" value="exosort_XrtB"/>
    <property type="match status" value="1"/>
</dbReference>
<evidence type="ECO:0000256" key="5">
    <source>
        <dbReference type="ARBA" id="ARBA00022801"/>
    </source>
</evidence>
<dbReference type="Proteomes" id="UP001165541">
    <property type="component" value="Unassembled WGS sequence"/>
</dbReference>
<dbReference type="InterPro" id="IPR026392">
    <property type="entry name" value="Exo/Archaeosortase_dom"/>
</dbReference>
<feature type="transmembrane region" description="Helical" evidence="8">
    <location>
        <begin position="218"/>
        <end position="244"/>
    </location>
</feature>
<keyword evidence="10" id="KW-1185">Reference proteome</keyword>
<sequence length="290" mass="31518">MPIADTRRPWLTMAAPLLAGLLLMYVPTIVHLSRTVWQSEEQGHGPLILAVSLWLFWQKREEFMAAAQDGGKSVLAWALLAFGLLLYVFGRSQQILLFEVGSQIPLLAGAGAVLFGWRAVRAVAFPLLFLVFMAPLPAAIIDSMTGPLKRTVSVVAETVLYELGYPIARSGVVLSIGQYQLLVADACSGLNSMFSLSALGLLYLYLMNHPSRWRNVAIVLSILPIAFIANAIRVMILVLVTYHFGDEAGQGFIHGAAGMVLFVIALVLLFAFDGVLGLFDRGRSRKGAST</sequence>
<evidence type="ECO:0000256" key="2">
    <source>
        <dbReference type="ARBA" id="ARBA00022475"/>
    </source>
</evidence>
<keyword evidence="6 8" id="KW-1133">Transmembrane helix</keyword>
<evidence type="ECO:0000256" key="8">
    <source>
        <dbReference type="SAM" id="Phobius"/>
    </source>
</evidence>
<dbReference type="Pfam" id="PF09721">
    <property type="entry name" value="Exosortase_EpsH"/>
    <property type="match status" value="1"/>
</dbReference>
<keyword evidence="5" id="KW-0378">Hydrolase</keyword>
<dbReference type="InterPro" id="IPR019127">
    <property type="entry name" value="Exosortase"/>
</dbReference>
<evidence type="ECO:0000313" key="9">
    <source>
        <dbReference type="EMBL" id="MCM5681343.1"/>
    </source>
</evidence>
<gene>
    <name evidence="9" type="primary">xrtB</name>
    <name evidence="9" type="ORF">M8A51_17590</name>
</gene>
<dbReference type="InterPro" id="IPR013426">
    <property type="entry name" value="EpsH-like"/>
</dbReference>
<name>A0ABT0YRT4_9BURK</name>
<evidence type="ECO:0000256" key="1">
    <source>
        <dbReference type="ARBA" id="ARBA00004651"/>
    </source>
</evidence>
<dbReference type="EMBL" id="JAMKFE010000011">
    <property type="protein sequence ID" value="MCM5681343.1"/>
    <property type="molecule type" value="Genomic_DNA"/>
</dbReference>
<evidence type="ECO:0000256" key="7">
    <source>
        <dbReference type="ARBA" id="ARBA00023136"/>
    </source>
</evidence>
<evidence type="ECO:0000256" key="6">
    <source>
        <dbReference type="ARBA" id="ARBA00022989"/>
    </source>
</evidence>
<keyword evidence="4 8" id="KW-0812">Transmembrane</keyword>
<evidence type="ECO:0000313" key="10">
    <source>
        <dbReference type="Proteomes" id="UP001165541"/>
    </source>
</evidence>
<feature type="transmembrane region" description="Helical" evidence="8">
    <location>
        <begin position="181"/>
        <end position="206"/>
    </location>
</feature>
<dbReference type="NCBIfam" id="TIGR02602">
    <property type="entry name" value="8TM_EpsH"/>
    <property type="match status" value="1"/>
</dbReference>
<proteinExistence type="predicted"/>
<feature type="transmembrane region" description="Helical" evidence="8">
    <location>
        <begin position="256"/>
        <end position="279"/>
    </location>
</feature>
<keyword evidence="3" id="KW-0645">Protease</keyword>